<dbReference type="Gene3D" id="3.40.50.300">
    <property type="entry name" value="P-loop containing nucleotide triphosphate hydrolases"/>
    <property type="match status" value="1"/>
</dbReference>
<dbReference type="SUPFAM" id="SSF52540">
    <property type="entry name" value="P-loop containing nucleoside triphosphate hydrolases"/>
    <property type="match status" value="1"/>
</dbReference>
<dbReference type="GO" id="GO:0016829">
    <property type="term" value="F:lyase activity"/>
    <property type="evidence" value="ECO:0007669"/>
    <property type="project" value="UniProtKB-KW"/>
</dbReference>
<dbReference type="EMBL" id="JABEQP010000002">
    <property type="protein sequence ID" value="MBB2196862.1"/>
    <property type="molecule type" value="Genomic_DNA"/>
</dbReference>
<dbReference type="NCBIfam" id="TIGR02324">
    <property type="entry name" value="CP_lyasePhnL"/>
    <property type="match status" value="1"/>
</dbReference>
<accession>A0A7W4JYC3</accession>
<protein>
    <submittedName>
        <fullName evidence="4">Phosphonate C-P lyase system protein PhnL</fullName>
    </submittedName>
</protein>
<evidence type="ECO:0000256" key="2">
    <source>
        <dbReference type="ARBA" id="ARBA00022840"/>
    </source>
</evidence>
<evidence type="ECO:0000259" key="3">
    <source>
        <dbReference type="PROSITE" id="PS50893"/>
    </source>
</evidence>
<dbReference type="AlphaFoldDB" id="A0A7W4JYC3"/>
<dbReference type="GO" id="GO:0005524">
    <property type="term" value="F:ATP binding"/>
    <property type="evidence" value="ECO:0007669"/>
    <property type="project" value="UniProtKB-KW"/>
</dbReference>
<organism evidence="4 5">
    <name type="scientific">Gluconacetobacter dulcium</name>
    <dbReference type="NCBI Taxonomy" id="2729096"/>
    <lineage>
        <taxon>Bacteria</taxon>
        <taxon>Pseudomonadati</taxon>
        <taxon>Pseudomonadota</taxon>
        <taxon>Alphaproteobacteria</taxon>
        <taxon>Acetobacterales</taxon>
        <taxon>Acetobacteraceae</taxon>
        <taxon>Gluconacetobacter</taxon>
    </lineage>
</organism>
<dbReference type="PROSITE" id="PS00211">
    <property type="entry name" value="ABC_TRANSPORTER_1"/>
    <property type="match status" value="1"/>
</dbReference>
<dbReference type="PROSITE" id="PS50893">
    <property type="entry name" value="ABC_TRANSPORTER_2"/>
    <property type="match status" value="1"/>
</dbReference>
<dbReference type="InterPro" id="IPR015854">
    <property type="entry name" value="ABC_transpr_LolD-like"/>
</dbReference>
<dbReference type="InterPro" id="IPR027417">
    <property type="entry name" value="P-loop_NTPase"/>
</dbReference>
<name>A0A7W4JYC3_9PROT</name>
<dbReference type="InterPro" id="IPR017871">
    <property type="entry name" value="ABC_transporter-like_CS"/>
</dbReference>
<dbReference type="GO" id="GO:0005886">
    <property type="term" value="C:plasma membrane"/>
    <property type="evidence" value="ECO:0007669"/>
    <property type="project" value="TreeGrafter"/>
</dbReference>
<evidence type="ECO:0000313" key="4">
    <source>
        <dbReference type="EMBL" id="MBB2196862.1"/>
    </source>
</evidence>
<keyword evidence="4" id="KW-0456">Lyase</keyword>
<dbReference type="GO" id="GO:0016887">
    <property type="term" value="F:ATP hydrolysis activity"/>
    <property type="evidence" value="ECO:0007669"/>
    <property type="project" value="InterPro"/>
</dbReference>
<comment type="caution">
    <text evidence="4">The sequence shown here is derived from an EMBL/GenBank/DDBJ whole genome shotgun (WGS) entry which is preliminary data.</text>
</comment>
<proteinExistence type="predicted"/>
<dbReference type="InterPro" id="IPR012701">
    <property type="entry name" value="CP_lyase_PhnL"/>
</dbReference>
<dbReference type="PANTHER" id="PTHR24220:SF86">
    <property type="entry name" value="ABC TRANSPORTER ABCH.1"/>
    <property type="match status" value="1"/>
</dbReference>
<sequence length="241" mass="25838">MTSHQNGWAIDASGLHKRFVLHLQGGLALDVLRGASLRVRPGECVALVGPSGAGKSSLMRALYGNYRVDSGAVRIRHDGAMVDIATASPGEILDVRQRSLGYVSQFLRAIPRLSALDVVAGSAVARGMNLEKARRHAAAMLERLRIPSALHALPPVTFSGGEQQRVNLARSFICDWPTLLLDEPTASLDPVSRDCVCTLIAEACARGSAIVAIVHDHALRTRIADRTVLLERGATIEESQP</sequence>
<dbReference type="InterPro" id="IPR003439">
    <property type="entry name" value="ABC_transporter-like_ATP-bd"/>
</dbReference>
<feature type="domain" description="ABC transporter" evidence="3">
    <location>
        <begin position="10"/>
        <end position="241"/>
    </location>
</feature>
<dbReference type="InterPro" id="IPR003593">
    <property type="entry name" value="AAA+_ATPase"/>
</dbReference>
<dbReference type="GO" id="GO:0022857">
    <property type="term" value="F:transmembrane transporter activity"/>
    <property type="evidence" value="ECO:0007669"/>
    <property type="project" value="TreeGrafter"/>
</dbReference>
<reference evidence="4 5" key="1">
    <citation type="submission" date="2020-04" db="EMBL/GenBank/DDBJ databases">
        <title>Description of novel Gluconacetobacter.</title>
        <authorList>
            <person name="Sombolestani A."/>
        </authorList>
    </citation>
    <scope>NUCLEOTIDE SEQUENCE [LARGE SCALE GENOMIC DNA]</scope>
    <source>
        <strain evidence="4 5">LMG 22058</strain>
    </source>
</reference>
<dbReference type="SMART" id="SM00382">
    <property type="entry name" value="AAA"/>
    <property type="match status" value="1"/>
</dbReference>
<evidence type="ECO:0000256" key="1">
    <source>
        <dbReference type="ARBA" id="ARBA00022741"/>
    </source>
</evidence>
<gene>
    <name evidence="4" type="primary">phnL</name>
    <name evidence="4" type="ORF">HLH44_05180</name>
</gene>
<dbReference type="Pfam" id="PF00005">
    <property type="entry name" value="ABC_tran"/>
    <property type="match status" value="1"/>
</dbReference>
<evidence type="ECO:0000313" key="5">
    <source>
        <dbReference type="Proteomes" id="UP000530320"/>
    </source>
</evidence>
<dbReference type="Proteomes" id="UP000530320">
    <property type="component" value="Unassembled WGS sequence"/>
</dbReference>
<keyword evidence="2" id="KW-0067">ATP-binding</keyword>
<dbReference type="PANTHER" id="PTHR24220">
    <property type="entry name" value="IMPORT ATP-BINDING PROTEIN"/>
    <property type="match status" value="1"/>
</dbReference>
<dbReference type="RefSeq" id="WP_183008345.1">
    <property type="nucleotide sequence ID" value="NZ_JABEQP010000002.1"/>
</dbReference>
<keyword evidence="1" id="KW-0547">Nucleotide-binding</keyword>